<gene>
    <name evidence="1" type="ORF">HPB47_016090</name>
</gene>
<keyword evidence="2" id="KW-1185">Reference proteome</keyword>
<evidence type="ECO:0000313" key="1">
    <source>
        <dbReference type="EMBL" id="KAG0440985.1"/>
    </source>
</evidence>
<dbReference type="Proteomes" id="UP000805193">
    <property type="component" value="Unassembled WGS sequence"/>
</dbReference>
<sequence length="149" mass="15900">MDDDGRSSDRVSVALPVSSINRYIDKACETSRCLNEAEDVYYAGHVVECAVSTILGSRATFLVFVLQTTAIAGAPHEVKITICMSGVEQASCSCKAEYGKWSWELGGRHTGAVGQGKNSQGWRTKISHLVLKLSPHCCGATSGAERSSS</sequence>
<accession>A0AC60QRS7</accession>
<evidence type="ECO:0000313" key="2">
    <source>
        <dbReference type="Proteomes" id="UP000805193"/>
    </source>
</evidence>
<dbReference type="EMBL" id="JABSTQ010004803">
    <property type="protein sequence ID" value="KAG0440985.1"/>
    <property type="molecule type" value="Genomic_DNA"/>
</dbReference>
<protein>
    <submittedName>
        <fullName evidence="1">Uncharacterized protein</fullName>
    </submittedName>
</protein>
<proteinExistence type="predicted"/>
<name>A0AC60QRS7_IXOPE</name>
<comment type="caution">
    <text evidence="1">The sequence shown here is derived from an EMBL/GenBank/DDBJ whole genome shotgun (WGS) entry which is preliminary data.</text>
</comment>
<organism evidence="1 2">
    <name type="scientific">Ixodes persulcatus</name>
    <name type="common">Taiga tick</name>
    <dbReference type="NCBI Taxonomy" id="34615"/>
    <lineage>
        <taxon>Eukaryota</taxon>
        <taxon>Metazoa</taxon>
        <taxon>Ecdysozoa</taxon>
        <taxon>Arthropoda</taxon>
        <taxon>Chelicerata</taxon>
        <taxon>Arachnida</taxon>
        <taxon>Acari</taxon>
        <taxon>Parasitiformes</taxon>
        <taxon>Ixodida</taxon>
        <taxon>Ixodoidea</taxon>
        <taxon>Ixodidae</taxon>
        <taxon>Ixodinae</taxon>
        <taxon>Ixodes</taxon>
    </lineage>
</organism>
<reference evidence="1 2" key="1">
    <citation type="journal article" date="2020" name="Cell">
        <title>Large-Scale Comparative Analyses of Tick Genomes Elucidate Their Genetic Diversity and Vector Capacities.</title>
        <authorList>
            <consortium name="Tick Genome and Microbiome Consortium (TIGMIC)"/>
            <person name="Jia N."/>
            <person name="Wang J."/>
            <person name="Shi W."/>
            <person name="Du L."/>
            <person name="Sun Y."/>
            <person name="Zhan W."/>
            <person name="Jiang J.F."/>
            <person name="Wang Q."/>
            <person name="Zhang B."/>
            <person name="Ji P."/>
            <person name="Bell-Sakyi L."/>
            <person name="Cui X.M."/>
            <person name="Yuan T.T."/>
            <person name="Jiang B.G."/>
            <person name="Yang W.F."/>
            <person name="Lam T.T."/>
            <person name="Chang Q.C."/>
            <person name="Ding S.J."/>
            <person name="Wang X.J."/>
            <person name="Zhu J.G."/>
            <person name="Ruan X.D."/>
            <person name="Zhao L."/>
            <person name="Wei J.T."/>
            <person name="Ye R.Z."/>
            <person name="Que T.C."/>
            <person name="Du C.H."/>
            <person name="Zhou Y.H."/>
            <person name="Cheng J.X."/>
            <person name="Dai P.F."/>
            <person name="Guo W.B."/>
            <person name="Han X.H."/>
            <person name="Huang E.J."/>
            <person name="Li L.F."/>
            <person name="Wei W."/>
            <person name="Gao Y.C."/>
            <person name="Liu J.Z."/>
            <person name="Shao H.Z."/>
            <person name="Wang X."/>
            <person name="Wang C.C."/>
            <person name="Yang T.C."/>
            <person name="Huo Q.B."/>
            <person name="Li W."/>
            <person name="Chen H.Y."/>
            <person name="Chen S.E."/>
            <person name="Zhou L.G."/>
            <person name="Ni X.B."/>
            <person name="Tian J.H."/>
            <person name="Sheng Y."/>
            <person name="Liu T."/>
            <person name="Pan Y.S."/>
            <person name="Xia L.Y."/>
            <person name="Li J."/>
            <person name="Zhao F."/>
            <person name="Cao W.C."/>
        </authorList>
    </citation>
    <scope>NUCLEOTIDE SEQUENCE [LARGE SCALE GENOMIC DNA]</scope>
    <source>
        <strain evidence="1">Iper-2018</strain>
    </source>
</reference>